<accession>A0A4P9VRL8</accession>
<dbReference type="PANTHER" id="PTHR43883:SF1">
    <property type="entry name" value="GLUCONOKINASE"/>
    <property type="match status" value="1"/>
</dbReference>
<evidence type="ECO:0000313" key="3">
    <source>
        <dbReference type="Proteomes" id="UP000257039"/>
    </source>
</evidence>
<sequence>MSSSLVKRYKYPRTPHLPWSQGGSIDDLQCCDVSQFEGKQVIVTEKMDGENTSLYCDYIHARSIDSRHHPSRDWIKALHAAIARDIPVGWRICGENLYARHAIAYDQLLSYFMVFSIWDEHNCCLSWAESEEWFELLNLTPPTVLFQGKWNKKRIQQINIDTASMEGYVVRLSERFHYSEFAQSVAKWVRKSHVQTDEHWMHTAVIANKLLCRGVGKGSINKSGELSSDT</sequence>
<dbReference type="RefSeq" id="WP_094787808.1">
    <property type="nucleotide sequence ID" value="NZ_NDXW01000001.1"/>
</dbReference>
<protein>
    <submittedName>
        <fullName evidence="2">2'-5' RNA ligase</fullName>
    </submittedName>
</protein>
<dbReference type="AlphaFoldDB" id="A0A4P9VRL8"/>
<dbReference type="GO" id="GO:0016874">
    <property type="term" value="F:ligase activity"/>
    <property type="evidence" value="ECO:0007669"/>
    <property type="project" value="UniProtKB-KW"/>
</dbReference>
<reference evidence="2 3" key="1">
    <citation type="submission" date="2017-04" db="EMBL/GenBank/DDBJ databases">
        <title>Draft genome sequence of Zooshikella ganghwensis VG4 isolated from Red Sea sediments.</title>
        <authorList>
            <person name="Rehman Z."/>
            <person name="Alam I."/>
            <person name="Kamau A."/>
            <person name="Bajic V."/>
            <person name="Leiknes T."/>
        </authorList>
    </citation>
    <scope>NUCLEOTIDE SEQUENCE [LARGE SCALE GENOMIC DNA]</scope>
    <source>
        <strain evidence="2 3">VG4</strain>
    </source>
</reference>
<evidence type="ECO:0000313" key="2">
    <source>
        <dbReference type="EMBL" id="RDH44710.1"/>
    </source>
</evidence>
<evidence type="ECO:0000259" key="1">
    <source>
        <dbReference type="Pfam" id="PF09414"/>
    </source>
</evidence>
<keyword evidence="3" id="KW-1185">Reference proteome</keyword>
<keyword evidence="2" id="KW-0436">Ligase</keyword>
<organism evidence="2 3">
    <name type="scientific">Zooshikella ganghwensis</name>
    <dbReference type="NCBI Taxonomy" id="202772"/>
    <lineage>
        <taxon>Bacteria</taxon>
        <taxon>Pseudomonadati</taxon>
        <taxon>Pseudomonadota</taxon>
        <taxon>Gammaproteobacteria</taxon>
        <taxon>Oceanospirillales</taxon>
        <taxon>Zooshikellaceae</taxon>
        <taxon>Zooshikella</taxon>
    </lineage>
</organism>
<dbReference type="EMBL" id="NDXW01000001">
    <property type="protein sequence ID" value="RDH44710.1"/>
    <property type="molecule type" value="Genomic_DNA"/>
</dbReference>
<proteinExistence type="predicted"/>
<feature type="domain" description="RNA ligase" evidence="1">
    <location>
        <begin position="40"/>
        <end position="189"/>
    </location>
</feature>
<dbReference type="Pfam" id="PF09414">
    <property type="entry name" value="RNA_ligase"/>
    <property type="match status" value="1"/>
</dbReference>
<dbReference type="InterPro" id="IPR052732">
    <property type="entry name" value="Cell-binding_unc_protein"/>
</dbReference>
<name>A0A4P9VRL8_9GAMM</name>
<comment type="caution">
    <text evidence="2">The sequence shown here is derived from an EMBL/GenBank/DDBJ whole genome shotgun (WGS) entry which is preliminary data.</text>
</comment>
<dbReference type="Gene3D" id="3.30.470.30">
    <property type="entry name" value="DNA ligase/mRNA capping enzyme"/>
    <property type="match status" value="1"/>
</dbReference>
<gene>
    <name evidence="2" type="ORF">B9G39_15420</name>
</gene>
<dbReference type="PANTHER" id="PTHR43883">
    <property type="entry name" value="SLR0207 PROTEIN"/>
    <property type="match status" value="1"/>
</dbReference>
<dbReference type="InterPro" id="IPR021122">
    <property type="entry name" value="RNA_ligase_dom_REL/Rnl2"/>
</dbReference>
<dbReference type="Proteomes" id="UP000257039">
    <property type="component" value="Unassembled WGS sequence"/>
</dbReference>
<dbReference type="SUPFAM" id="SSF56091">
    <property type="entry name" value="DNA ligase/mRNA capping enzyme, catalytic domain"/>
    <property type="match status" value="1"/>
</dbReference>